<feature type="transmembrane region" description="Helical" evidence="1">
    <location>
        <begin position="58"/>
        <end position="75"/>
    </location>
</feature>
<dbReference type="EMBL" id="UINC01092434">
    <property type="protein sequence ID" value="SVC46009.1"/>
    <property type="molecule type" value="Genomic_DNA"/>
</dbReference>
<feature type="transmembrane region" description="Helical" evidence="1">
    <location>
        <begin position="109"/>
        <end position="128"/>
    </location>
</feature>
<sequence>MPFWAIVYCLLIILSGIGVVIIYKKRPIYYIPGQVLSSLCGVLMFLFYYDSFVHKPQSFLVILAMFSYILYWELWENRHLFPTLVAEKEKSSEEELVFFEEPFTMTKKAFFGFLATIVIVSLPFLYVVTQLMISYL</sequence>
<gene>
    <name evidence="2" type="ORF">METZ01_LOCUS298863</name>
</gene>
<keyword evidence="1" id="KW-1133">Transmembrane helix</keyword>
<evidence type="ECO:0000313" key="2">
    <source>
        <dbReference type="EMBL" id="SVC46009.1"/>
    </source>
</evidence>
<accession>A0A382MAU5</accession>
<organism evidence="2">
    <name type="scientific">marine metagenome</name>
    <dbReference type="NCBI Taxonomy" id="408172"/>
    <lineage>
        <taxon>unclassified sequences</taxon>
        <taxon>metagenomes</taxon>
        <taxon>ecological metagenomes</taxon>
    </lineage>
</organism>
<keyword evidence="1" id="KW-0472">Membrane</keyword>
<reference evidence="2" key="1">
    <citation type="submission" date="2018-05" db="EMBL/GenBank/DDBJ databases">
        <authorList>
            <person name="Lanie J.A."/>
            <person name="Ng W.-L."/>
            <person name="Kazmierczak K.M."/>
            <person name="Andrzejewski T.M."/>
            <person name="Davidsen T.M."/>
            <person name="Wayne K.J."/>
            <person name="Tettelin H."/>
            <person name="Glass J.I."/>
            <person name="Rusch D."/>
            <person name="Podicherti R."/>
            <person name="Tsui H.-C.T."/>
            <person name="Winkler M.E."/>
        </authorList>
    </citation>
    <scope>NUCLEOTIDE SEQUENCE</scope>
</reference>
<evidence type="ECO:0000256" key="1">
    <source>
        <dbReference type="SAM" id="Phobius"/>
    </source>
</evidence>
<feature type="transmembrane region" description="Helical" evidence="1">
    <location>
        <begin position="5"/>
        <end position="23"/>
    </location>
</feature>
<protein>
    <submittedName>
        <fullName evidence="2">Uncharacterized protein</fullName>
    </submittedName>
</protein>
<proteinExistence type="predicted"/>
<name>A0A382MAU5_9ZZZZ</name>
<keyword evidence="1" id="KW-0812">Transmembrane</keyword>
<dbReference type="AlphaFoldDB" id="A0A382MAU5"/>
<feature type="transmembrane region" description="Helical" evidence="1">
    <location>
        <begin position="29"/>
        <end position="49"/>
    </location>
</feature>